<reference evidence="6" key="1">
    <citation type="submission" date="2016-10" db="EMBL/GenBank/DDBJ databases">
        <authorList>
            <person name="Varghese N."/>
            <person name="Submissions S."/>
        </authorList>
    </citation>
    <scope>NUCLEOTIDE SEQUENCE [LARGE SCALE GENOMIC DNA]</scope>
    <source>
        <strain evidence="6">KPR-1</strain>
    </source>
</reference>
<accession>A0A1H4DT87</accession>
<dbReference type="InterPro" id="IPR018197">
    <property type="entry name" value="Glycerate_kinase_RE-like"/>
</dbReference>
<evidence type="ECO:0000256" key="2">
    <source>
        <dbReference type="ARBA" id="ARBA00022679"/>
    </source>
</evidence>
<dbReference type="InterPro" id="IPR004381">
    <property type="entry name" value="Glycerate_kinase"/>
</dbReference>
<protein>
    <submittedName>
        <fullName evidence="5">Glycerate kinase</fullName>
    </submittedName>
</protein>
<dbReference type="AlphaFoldDB" id="A0A1H4DT87"/>
<dbReference type="OrthoDB" id="9774290at2"/>
<dbReference type="NCBIfam" id="TIGR00045">
    <property type="entry name" value="glycerate kinase"/>
    <property type="match status" value="1"/>
</dbReference>
<dbReference type="PANTHER" id="PTHR21599:SF0">
    <property type="entry name" value="GLYCERATE KINASE"/>
    <property type="match status" value="1"/>
</dbReference>
<evidence type="ECO:0000256" key="3">
    <source>
        <dbReference type="ARBA" id="ARBA00022777"/>
    </source>
</evidence>
<organism evidence="5 6">
    <name type="scientific">Bowdeniella nasicola</name>
    <dbReference type="NCBI Taxonomy" id="208480"/>
    <lineage>
        <taxon>Bacteria</taxon>
        <taxon>Bacillati</taxon>
        <taxon>Actinomycetota</taxon>
        <taxon>Actinomycetes</taxon>
        <taxon>Actinomycetales</taxon>
        <taxon>Actinomycetaceae</taxon>
        <taxon>Bowdeniella</taxon>
    </lineage>
</organism>
<evidence type="ECO:0000313" key="5">
    <source>
        <dbReference type="EMBL" id="SEA75729.1"/>
    </source>
</evidence>
<dbReference type="SUPFAM" id="SSF110738">
    <property type="entry name" value="Glycerate kinase I"/>
    <property type="match status" value="1"/>
</dbReference>
<dbReference type="PIRSF" id="PIRSF006078">
    <property type="entry name" value="GlxK"/>
    <property type="match status" value="1"/>
</dbReference>
<dbReference type="Gene3D" id="3.90.1510.10">
    <property type="entry name" value="Glycerate kinase, domain 2"/>
    <property type="match status" value="1"/>
</dbReference>
<dbReference type="GO" id="GO:0008887">
    <property type="term" value="F:glycerate kinase activity"/>
    <property type="evidence" value="ECO:0007669"/>
    <property type="project" value="UniProtKB-UniRule"/>
</dbReference>
<dbReference type="Gene3D" id="3.40.50.10350">
    <property type="entry name" value="Glycerate kinase, domain 1"/>
    <property type="match status" value="1"/>
</dbReference>
<gene>
    <name evidence="5" type="ORF">SAMN02910418_02336</name>
</gene>
<name>A0A1H4DT87_9ACTO</name>
<comment type="similarity">
    <text evidence="1 4">Belongs to the glycerate kinase type-1 family.</text>
</comment>
<dbReference type="PANTHER" id="PTHR21599">
    <property type="entry name" value="GLYCERATE KINASE"/>
    <property type="match status" value="1"/>
</dbReference>
<keyword evidence="3 4" id="KW-0418">Kinase</keyword>
<evidence type="ECO:0000256" key="4">
    <source>
        <dbReference type="PIRNR" id="PIRNR006078"/>
    </source>
</evidence>
<dbReference type="InterPro" id="IPR036129">
    <property type="entry name" value="Glycerate_kinase_sf"/>
</dbReference>
<evidence type="ECO:0000313" key="6">
    <source>
        <dbReference type="Proteomes" id="UP000199288"/>
    </source>
</evidence>
<dbReference type="RefSeq" id="WP_092566077.1">
    <property type="nucleotide sequence ID" value="NZ_FNQV01000020.1"/>
</dbReference>
<dbReference type="Pfam" id="PF02595">
    <property type="entry name" value="Gly_kinase"/>
    <property type="match status" value="1"/>
</dbReference>
<dbReference type="InterPro" id="IPR018193">
    <property type="entry name" value="Glyc_kinase_flavodox-like_fold"/>
</dbReference>
<sequence length="382" mass="39218">MLIICAPDSFKESMTASEAARSMERGIARALPGAQVIRLPMADGGEGTCVTLAEALGGTLLDVKCTDALGRPSLGRIGVIEDQKTAVIEVAAACGIEKVEPSLRDPAIASTRGVGDLIRAALDHEVETIIVGLGGSATNDAGTGMLSALGARFLDRDGNELCDGGAALSSLTSIDLTGFDQRFAAVRFRIACDVNNPLLGADGASAVFGPQKGADSETVATLDLALRRWADVVEPLVGRQVRDVPGAGAAGGLGAAFLAFGRSTLESGSELMMDAVGLNAHLSDADVVFTGEGSLDSQTASGKVPSQIAKRASSFGVPTVAFAGRVDDVVEENPPPGIQAVIPIIRGVSDLPTALREGSSNLEKAVMTTCQLLQLAKMLKEY</sequence>
<dbReference type="EMBL" id="FNQV01000020">
    <property type="protein sequence ID" value="SEA75729.1"/>
    <property type="molecule type" value="Genomic_DNA"/>
</dbReference>
<dbReference type="GO" id="GO:0031388">
    <property type="term" value="P:organic acid phosphorylation"/>
    <property type="evidence" value="ECO:0007669"/>
    <property type="project" value="UniProtKB-UniRule"/>
</dbReference>
<keyword evidence="2 4" id="KW-0808">Transferase</keyword>
<keyword evidence="6" id="KW-1185">Reference proteome</keyword>
<evidence type="ECO:0000256" key="1">
    <source>
        <dbReference type="ARBA" id="ARBA00006284"/>
    </source>
</evidence>
<dbReference type="Proteomes" id="UP000199288">
    <property type="component" value="Unassembled WGS sequence"/>
</dbReference>
<proteinExistence type="inferred from homology"/>